<dbReference type="AlphaFoldDB" id="A0A9P6UZA6"/>
<evidence type="ECO:0008006" key="6">
    <source>
        <dbReference type="Google" id="ProtNLM"/>
    </source>
</evidence>
<accession>A0A9P6UZA6</accession>
<keyword evidence="3" id="KW-0560">Oxidoreductase</keyword>
<evidence type="ECO:0000313" key="5">
    <source>
        <dbReference type="Proteomes" id="UP000738325"/>
    </source>
</evidence>
<dbReference type="InterPro" id="IPR004136">
    <property type="entry name" value="NMO"/>
</dbReference>
<dbReference type="EMBL" id="JAAAIP010000067">
    <property type="protein sequence ID" value="KAG0326997.1"/>
    <property type="molecule type" value="Genomic_DNA"/>
</dbReference>
<sequence length="387" mass="42180">MSASKNALLATFKHITRRAAGGSVPQITKPILSAPMNGWSGNTLCAAVANHGGLPVYPIGYYTDPDAIVKDLQSLVPLLKNIGTDKEPVAEEQFLPYAVGFVSFWLERQGPELLYRLLRGEADQPGRTSSPPRVPAAVWFAFGDYKPYLKLVREHGVKGTKIIVQVGSVTEALEAQEENVDVIVLQGTEAGGHGAQRVAPLMTLLPEAYHLLQKRANAAGSKLKMPAVLAAGGISTPIQFKAIELMGASGAVIGTGFMPTFEAPGPQNGKDILLAAVDGNESTVRTRIFDELREFDWPQGYDGRVVRNSVTRREEEDLKQHGRYEQTGQAAFKLLNDERTGVREDYKRAVKENNWDLLPLWCGTGVGLLNKQVSAAEFMDSLLDNKQ</sequence>
<dbReference type="Gene3D" id="3.20.20.70">
    <property type="entry name" value="Aldolase class I"/>
    <property type="match status" value="1"/>
</dbReference>
<evidence type="ECO:0000256" key="3">
    <source>
        <dbReference type="ARBA" id="ARBA00023002"/>
    </source>
</evidence>
<gene>
    <name evidence="4" type="ORF">BGZ99_008547</name>
</gene>
<keyword evidence="5" id="KW-1185">Reference proteome</keyword>
<evidence type="ECO:0000256" key="2">
    <source>
        <dbReference type="ARBA" id="ARBA00022643"/>
    </source>
</evidence>
<dbReference type="PANTHER" id="PTHR32332:SF31">
    <property type="entry name" value="2-NITROPROPANE DIOXYGENASE FAMILY, PUTATIVE (AFU_ORTHOLOGUE AFUA_2G09850)-RELATED"/>
    <property type="match status" value="1"/>
</dbReference>
<dbReference type="InterPro" id="IPR013785">
    <property type="entry name" value="Aldolase_TIM"/>
</dbReference>
<dbReference type="GO" id="GO:0018580">
    <property type="term" value="F:nitronate monooxygenase activity"/>
    <property type="evidence" value="ECO:0007669"/>
    <property type="project" value="InterPro"/>
</dbReference>
<dbReference type="OrthoDB" id="2349068at2759"/>
<comment type="caution">
    <text evidence="4">The sequence shown here is derived from an EMBL/GenBank/DDBJ whole genome shotgun (WGS) entry which is preliminary data.</text>
</comment>
<organism evidence="4 5">
    <name type="scientific">Dissophora globulifera</name>
    <dbReference type="NCBI Taxonomy" id="979702"/>
    <lineage>
        <taxon>Eukaryota</taxon>
        <taxon>Fungi</taxon>
        <taxon>Fungi incertae sedis</taxon>
        <taxon>Mucoromycota</taxon>
        <taxon>Mortierellomycotina</taxon>
        <taxon>Mortierellomycetes</taxon>
        <taxon>Mortierellales</taxon>
        <taxon>Mortierellaceae</taxon>
        <taxon>Dissophora</taxon>
    </lineage>
</organism>
<evidence type="ECO:0000256" key="1">
    <source>
        <dbReference type="ARBA" id="ARBA00022630"/>
    </source>
</evidence>
<dbReference type="Pfam" id="PF03060">
    <property type="entry name" value="NMO"/>
    <property type="match status" value="1"/>
</dbReference>
<reference evidence="4" key="1">
    <citation type="journal article" date="2020" name="Fungal Divers.">
        <title>Resolving the Mortierellaceae phylogeny through synthesis of multi-gene phylogenetics and phylogenomics.</title>
        <authorList>
            <person name="Vandepol N."/>
            <person name="Liber J."/>
            <person name="Desiro A."/>
            <person name="Na H."/>
            <person name="Kennedy M."/>
            <person name="Barry K."/>
            <person name="Grigoriev I.V."/>
            <person name="Miller A.N."/>
            <person name="O'Donnell K."/>
            <person name="Stajich J.E."/>
            <person name="Bonito G."/>
        </authorList>
    </citation>
    <scope>NUCLEOTIDE SEQUENCE</scope>
    <source>
        <strain evidence="4">REB-010B</strain>
    </source>
</reference>
<dbReference type="SUPFAM" id="SSF51412">
    <property type="entry name" value="Inosine monophosphate dehydrogenase (IMPDH)"/>
    <property type="match status" value="1"/>
</dbReference>
<dbReference type="CDD" id="cd04730">
    <property type="entry name" value="NPD_like"/>
    <property type="match status" value="1"/>
</dbReference>
<protein>
    <recommendedName>
        <fullName evidence="6">Nitronate monooxygenase domain-containing protein</fullName>
    </recommendedName>
</protein>
<name>A0A9P6UZA6_9FUNG</name>
<proteinExistence type="predicted"/>
<dbReference type="Proteomes" id="UP000738325">
    <property type="component" value="Unassembled WGS sequence"/>
</dbReference>
<keyword evidence="2" id="KW-0288">FMN</keyword>
<evidence type="ECO:0000313" key="4">
    <source>
        <dbReference type="EMBL" id="KAG0326997.1"/>
    </source>
</evidence>
<keyword evidence="1" id="KW-0285">Flavoprotein</keyword>
<dbReference type="PANTHER" id="PTHR32332">
    <property type="entry name" value="2-NITROPROPANE DIOXYGENASE"/>
    <property type="match status" value="1"/>
</dbReference>